<evidence type="ECO:0000313" key="6">
    <source>
        <dbReference type="EMBL" id="PJC23957.1"/>
    </source>
</evidence>
<dbReference type="GO" id="GO:0000049">
    <property type="term" value="F:tRNA binding"/>
    <property type="evidence" value="ECO:0007669"/>
    <property type="project" value="TreeGrafter"/>
</dbReference>
<dbReference type="InterPro" id="IPR045864">
    <property type="entry name" value="aa-tRNA-synth_II/BPL/LPL"/>
</dbReference>
<dbReference type="InterPro" id="IPR012340">
    <property type="entry name" value="NA-bd_OB-fold"/>
</dbReference>
<dbReference type="GO" id="GO:0005524">
    <property type="term" value="F:ATP binding"/>
    <property type="evidence" value="ECO:0007669"/>
    <property type="project" value="UniProtKB-KW"/>
</dbReference>
<proteinExistence type="predicted"/>
<dbReference type="PROSITE" id="PS50862">
    <property type="entry name" value="AA_TRNA_LIGASE_II"/>
    <property type="match status" value="1"/>
</dbReference>
<gene>
    <name evidence="6" type="ORF">CO058_00925</name>
</gene>
<dbReference type="InterPro" id="IPR004365">
    <property type="entry name" value="NA-bd_OB_tRNA"/>
</dbReference>
<dbReference type="Proteomes" id="UP000229756">
    <property type="component" value="Unassembled WGS sequence"/>
</dbReference>
<organism evidence="6 7">
    <name type="scientific">candidate division WWE3 bacterium CG_4_9_14_0_2_um_filter_35_11</name>
    <dbReference type="NCBI Taxonomy" id="1975077"/>
    <lineage>
        <taxon>Bacteria</taxon>
        <taxon>Katanobacteria</taxon>
    </lineage>
</organism>
<dbReference type="EMBL" id="PFSJ01000006">
    <property type="protein sequence ID" value="PJC23957.1"/>
    <property type="molecule type" value="Genomic_DNA"/>
</dbReference>
<dbReference type="GO" id="GO:0005829">
    <property type="term" value="C:cytosol"/>
    <property type="evidence" value="ECO:0007669"/>
    <property type="project" value="TreeGrafter"/>
</dbReference>
<evidence type="ECO:0000256" key="2">
    <source>
        <dbReference type="ARBA" id="ARBA00022741"/>
    </source>
</evidence>
<name>A0A2M8EMQ1_UNCKA</name>
<dbReference type="InterPro" id="IPR044136">
    <property type="entry name" value="Lys-tRNA-ligase_II_N"/>
</dbReference>
<evidence type="ECO:0000313" key="7">
    <source>
        <dbReference type="Proteomes" id="UP000229756"/>
    </source>
</evidence>
<feature type="non-terminal residue" evidence="6">
    <location>
        <position position="532"/>
    </location>
</feature>
<dbReference type="Gene3D" id="3.30.930.10">
    <property type="entry name" value="Bira Bifunctional Protein, Domain 2"/>
    <property type="match status" value="1"/>
</dbReference>
<accession>A0A2M8EMQ1</accession>
<dbReference type="SUPFAM" id="SSF50249">
    <property type="entry name" value="Nucleic acid-binding proteins"/>
    <property type="match status" value="1"/>
</dbReference>
<dbReference type="PRINTS" id="PR00982">
    <property type="entry name" value="TRNASYNTHLYS"/>
</dbReference>
<dbReference type="InterPro" id="IPR004364">
    <property type="entry name" value="Aa-tRNA-synt_II"/>
</dbReference>
<dbReference type="Pfam" id="PF01336">
    <property type="entry name" value="tRNA_anti-codon"/>
    <property type="match status" value="1"/>
</dbReference>
<dbReference type="SUPFAM" id="SSF55681">
    <property type="entry name" value="Class II aaRS and biotin synthetases"/>
    <property type="match status" value="1"/>
</dbReference>
<dbReference type="AlphaFoldDB" id="A0A2M8EMQ1"/>
<evidence type="ECO:0000259" key="5">
    <source>
        <dbReference type="PROSITE" id="PS50862"/>
    </source>
</evidence>
<dbReference type="PANTHER" id="PTHR42918:SF15">
    <property type="entry name" value="LYSINE--TRNA LIGASE, CHLOROPLASTIC_MITOCHONDRIAL"/>
    <property type="match status" value="1"/>
</dbReference>
<dbReference type="InterPro" id="IPR018149">
    <property type="entry name" value="Lys-tRNA-synth_II_C"/>
</dbReference>
<keyword evidence="2" id="KW-0547">Nucleotide-binding</keyword>
<evidence type="ECO:0000256" key="4">
    <source>
        <dbReference type="ARBA" id="ARBA00023146"/>
    </source>
</evidence>
<dbReference type="InterPro" id="IPR006195">
    <property type="entry name" value="aa-tRNA-synth_II"/>
</dbReference>
<dbReference type="CDD" id="cd04322">
    <property type="entry name" value="LysRS_N"/>
    <property type="match status" value="1"/>
</dbReference>
<sequence length="532" mass="62046">MQDATTQLPIEQLRQIRIDKLSKLRKLGVDPFPAKSNRTNVISDVINDYEKFEGKEVTLAGRVVSKRDHGKLIFIDIKDQSGKVQIYLKENDLNIRPIRENSELSFSEVIELIDVSDFVEVRGAVTKTQRGETSIIPSHFRILTKAIRAIPEELKDKELRYRKRYLDTNIHQDVFDRFIRRSKFWEAHRDFFKQNGFIEMNIPVLESVIGGGDATPFVTHMNAIDEDFYLRISQELPLKRLIGAGYEKVFEIGPRFRNEGLSDEHLPEHMAMEFYLAYADWKDGMKFIQDLVNFVIGKVYLGKTSFDIRGFKDIKFGNEWEIIDFKQIFKDKYGIEDVYTITQKEVEKKVKEHIKDVDFQINIPRGVDNLWKLIRKEVKGPAFLINHPKYLSPLQKPDKENPLMVNRFQPIIAGSELGNGWSEITDALDQFERFSEQEKLRTSGDKEAQMMDIDYVEMLEYGMPPTFGWGHSERLFWFLEDVSAREGVIFPAMKHEISDETKKIYGIKDEEKVVSKEKSSTALKSEYLIDKE</sequence>
<feature type="domain" description="Aminoacyl-transfer RNA synthetases class-II family profile" evidence="5">
    <location>
        <begin position="189"/>
        <end position="491"/>
    </location>
</feature>
<reference evidence="7" key="1">
    <citation type="submission" date="2017-09" db="EMBL/GenBank/DDBJ databases">
        <title>Depth-based differentiation of microbial function through sediment-hosted aquifers and enrichment of novel symbionts in the deep terrestrial subsurface.</title>
        <authorList>
            <person name="Probst A.J."/>
            <person name="Ladd B."/>
            <person name="Jarett J.K."/>
            <person name="Geller-Mcgrath D.E."/>
            <person name="Sieber C.M.K."/>
            <person name="Emerson J.B."/>
            <person name="Anantharaman K."/>
            <person name="Thomas B.C."/>
            <person name="Malmstrom R."/>
            <person name="Stieglmeier M."/>
            <person name="Klingl A."/>
            <person name="Woyke T."/>
            <person name="Ryan C.M."/>
            <person name="Banfield J.F."/>
        </authorList>
    </citation>
    <scope>NUCLEOTIDE SEQUENCE [LARGE SCALE GENOMIC DNA]</scope>
</reference>
<keyword evidence="3" id="KW-0067">ATP-binding</keyword>
<dbReference type="Pfam" id="PF00152">
    <property type="entry name" value="tRNA-synt_2"/>
    <property type="match status" value="1"/>
</dbReference>
<comment type="caution">
    <text evidence="6">The sequence shown here is derived from an EMBL/GenBank/DDBJ whole genome shotgun (WGS) entry which is preliminary data.</text>
</comment>
<dbReference type="GO" id="GO:0004824">
    <property type="term" value="F:lysine-tRNA ligase activity"/>
    <property type="evidence" value="ECO:0007669"/>
    <property type="project" value="InterPro"/>
</dbReference>
<protein>
    <submittedName>
        <fullName evidence="6">Lysine--tRNA ligase</fullName>
    </submittedName>
</protein>
<dbReference type="PANTHER" id="PTHR42918">
    <property type="entry name" value="LYSYL-TRNA SYNTHETASE"/>
    <property type="match status" value="1"/>
</dbReference>
<keyword evidence="4" id="KW-0030">Aminoacyl-tRNA synthetase</keyword>
<keyword evidence="1 6" id="KW-0436">Ligase</keyword>
<evidence type="ECO:0000256" key="3">
    <source>
        <dbReference type="ARBA" id="ARBA00022840"/>
    </source>
</evidence>
<dbReference type="GO" id="GO:0006430">
    <property type="term" value="P:lysyl-tRNA aminoacylation"/>
    <property type="evidence" value="ECO:0007669"/>
    <property type="project" value="InterPro"/>
</dbReference>
<evidence type="ECO:0000256" key="1">
    <source>
        <dbReference type="ARBA" id="ARBA00022598"/>
    </source>
</evidence>
<dbReference type="Gene3D" id="2.40.50.140">
    <property type="entry name" value="Nucleic acid-binding proteins"/>
    <property type="match status" value="1"/>
</dbReference>